<feature type="compositionally biased region" description="Gly residues" evidence="1">
    <location>
        <begin position="39"/>
        <end position="64"/>
    </location>
</feature>
<sequence>MAALLVSLVLLLAMSGHSATSSDCVYQASPSSSTSTGGTSTGGTTTGGGTTSGGTLSGSLGPTGSGYDNNFDRVELGAVGVVVVRFGLGNDEAEGGVLVGSEGGERVVAGEIEGGVKRVVASALLGSGSGLVVDVPGPVGKSDLASQSGRRGRRGCWRGGWEKIARRSQIPAGSLEPTIVDWNDVVVCWRG</sequence>
<reference evidence="4" key="1">
    <citation type="journal article" date="2019" name="Curr. Biol.">
        <title>Genome Sequence of Striga asiatica Provides Insight into the Evolution of Plant Parasitism.</title>
        <authorList>
            <person name="Yoshida S."/>
            <person name="Kim S."/>
            <person name="Wafula E.K."/>
            <person name="Tanskanen J."/>
            <person name="Kim Y.M."/>
            <person name="Honaas L."/>
            <person name="Yang Z."/>
            <person name="Spallek T."/>
            <person name="Conn C.E."/>
            <person name="Ichihashi Y."/>
            <person name="Cheong K."/>
            <person name="Cui S."/>
            <person name="Der J.P."/>
            <person name="Gundlach H."/>
            <person name="Jiao Y."/>
            <person name="Hori C."/>
            <person name="Ishida J.K."/>
            <person name="Kasahara H."/>
            <person name="Kiba T."/>
            <person name="Kim M.S."/>
            <person name="Koo N."/>
            <person name="Laohavisit A."/>
            <person name="Lee Y.H."/>
            <person name="Lumba S."/>
            <person name="McCourt P."/>
            <person name="Mortimer J.C."/>
            <person name="Mutuku J.M."/>
            <person name="Nomura T."/>
            <person name="Sasaki-Sekimoto Y."/>
            <person name="Seto Y."/>
            <person name="Wang Y."/>
            <person name="Wakatake T."/>
            <person name="Sakakibara H."/>
            <person name="Demura T."/>
            <person name="Yamaguchi S."/>
            <person name="Yoneyama K."/>
            <person name="Manabe R.I."/>
            <person name="Nelson D.C."/>
            <person name="Schulman A.H."/>
            <person name="Timko M.P."/>
            <person name="dePamphilis C.W."/>
            <person name="Choi D."/>
            <person name="Shirasu K."/>
        </authorList>
    </citation>
    <scope>NUCLEOTIDE SEQUENCE [LARGE SCALE GENOMIC DNA]</scope>
    <source>
        <strain evidence="4">cv. UVA1</strain>
    </source>
</reference>
<feature type="signal peptide" evidence="2">
    <location>
        <begin position="1"/>
        <end position="19"/>
    </location>
</feature>
<gene>
    <name evidence="3" type="ORF">STAS_17252</name>
</gene>
<comment type="caution">
    <text evidence="3">The sequence shown here is derived from an EMBL/GenBank/DDBJ whole genome shotgun (WGS) entry which is preliminary data.</text>
</comment>
<evidence type="ECO:0000313" key="3">
    <source>
        <dbReference type="EMBL" id="GER40576.1"/>
    </source>
</evidence>
<accession>A0A5A7Q6K6</accession>
<keyword evidence="4" id="KW-1185">Reference proteome</keyword>
<keyword evidence="2" id="KW-0732">Signal</keyword>
<dbReference type="Proteomes" id="UP000325081">
    <property type="component" value="Unassembled WGS sequence"/>
</dbReference>
<evidence type="ECO:0000256" key="2">
    <source>
        <dbReference type="SAM" id="SignalP"/>
    </source>
</evidence>
<dbReference type="AlphaFoldDB" id="A0A5A7Q6K6"/>
<name>A0A5A7Q6K6_STRAF</name>
<feature type="chain" id="PRO_5022881509" evidence="2">
    <location>
        <begin position="20"/>
        <end position="191"/>
    </location>
</feature>
<evidence type="ECO:0000256" key="1">
    <source>
        <dbReference type="SAM" id="MobiDB-lite"/>
    </source>
</evidence>
<protein>
    <submittedName>
        <fullName evidence="3">Large proline-rich protein BAG6</fullName>
    </submittedName>
</protein>
<proteinExistence type="predicted"/>
<feature type="region of interest" description="Disordered" evidence="1">
    <location>
        <begin position="23"/>
        <end position="64"/>
    </location>
</feature>
<feature type="compositionally biased region" description="Low complexity" evidence="1">
    <location>
        <begin position="29"/>
        <end position="38"/>
    </location>
</feature>
<dbReference type="EMBL" id="BKCP01005927">
    <property type="protein sequence ID" value="GER40576.1"/>
    <property type="molecule type" value="Genomic_DNA"/>
</dbReference>
<evidence type="ECO:0000313" key="4">
    <source>
        <dbReference type="Proteomes" id="UP000325081"/>
    </source>
</evidence>
<organism evidence="3 4">
    <name type="scientific">Striga asiatica</name>
    <name type="common">Asiatic witchweed</name>
    <name type="synonym">Buchnera asiatica</name>
    <dbReference type="NCBI Taxonomy" id="4170"/>
    <lineage>
        <taxon>Eukaryota</taxon>
        <taxon>Viridiplantae</taxon>
        <taxon>Streptophyta</taxon>
        <taxon>Embryophyta</taxon>
        <taxon>Tracheophyta</taxon>
        <taxon>Spermatophyta</taxon>
        <taxon>Magnoliopsida</taxon>
        <taxon>eudicotyledons</taxon>
        <taxon>Gunneridae</taxon>
        <taxon>Pentapetalae</taxon>
        <taxon>asterids</taxon>
        <taxon>lamiids</taxon>
        <taxon>Lamiales</taxon>
        <taxon>Orobanchaceae</taxon>
        <taxon>Buchnereae</taxon>
        <taxon>Striga</taxon>
    </lineage>
</organism>